<comment type="caution">
    <text evidence="2">The sequence shown here is derived from an EMBL/GenBank/DDBJ whole genome shotgun (WGS) entry which is preliminary data.</text>
</comment>
<dbReference type="Pfam" id="PF14822">
    <property type="entry name" value="Vasohibin"/>
    <property type="match status" value="1"/>
</dbReference>
<dbReference type="PANTHER" id="PTHR15750">
    <property type="entry name" value="VASOHIBIN-1-LIKE ISOFORM X2"/>
    <property type="match status" value="1"/>
</dbReference>
<dbReference type="InterPro" id="IPR028131">
    <property type="entry name" value="VASH1"/>
</dbReference>
<evidence type="ECO:0000256" key="1">
    <source>
        <dbReference type="SAM" id="MobiDB-lite"/>
    </source>
</evidence>
<dbReference type="PANTHER" id="PTHR15750:SF2">
    <property type="entry name" value="VASOHIBIN"/>
    <property type="match status" value="1"/>
</dbReference>
<evidence type="ECO:0000313" key="2">
    <source>
        <dbReference type="EMBL" id="CAB3987167.1"/>
    </source>
</evidence>
<feature type="compositionally biased region" description="Low complexity" evidence="1">
    <location>
        <begin position="42"/>
        <end position="53"/>
    </location>
</feature>
<dbReference type="OrthoDB" id="9974232at2759"/>
<feature type="compositionally biased region" description="Low complexity" evidence="1">
    <location>
        <begin position="1"/>
        <end position="26"/>
    </location>
</feature>
<organism evidence="2 3">
    <name type="scientific">Paramuricea clavata</name>
    <name type="common">Red gorgonian</name>
    <name type="synonym">Violescent sea-whip</name>
    <dbReference type="NCBI Taxonomy" id="317549"/>
    <lineage>
        <taxon>Eukaryota</taxon>
        <taxon>Metazoa</taxon>
        <taxon>Cnidaria</taxon>
        <taxon>Anthozoa</taxon>
        <taxon>Octocorallia</taxon>
        <taxon>Malacalcyonacea</taxon>
        <taxon>Plexauridae</taxon>
        <taxon>Paramuricea</taxon>
    </lineage>
</organism>
<dbReference type="EMBL" id="CACRXK020001129">
    <property type="protein sequence ID" value="CAB3987167.1"/>
    <property type="molecule type" value="Genomic_DNA"/>
</dbReference>
<sequence length="339" mass="38906">MKPFTSTSFNASSANNFHINSANNENVARVKEFRESSELDSHSSSSGSDSTGNDSEETSTPDKPCLDERKKERPPLGFYVNRTGFPIKDFVWERMWQHVQNVHPNGFATSFKIRANKSLPNVPVPNLPNFTHGMDVALKLELVQKYISELKYNHTGTQFFEIRKDRPLSGLMESAKEMIRESLPIKCLEATILALHLTNGIPGLQRFTIGFKTQINTAWLSHVVLGIYYNGKFGALGLSRRDDLMYKPLKFRTLYDLIENYKTCYNKYFHVLKKVKIGYPISHDPHSYERINWKYLTLSMDKLTTEQKVKLMERFSRDLKTASLGFSSSPQVTCKKELL</sequence>
<dbReference type="GO" id="GO:0005737">
    <property type="term" value="C:cytoplasm"/>
    <property type="evidence" value="ECO:0007669"/>
    <property type="project" value="InterPro"/>
</dbReference>
<gene>
    <name evidence="2" type="ORF">PACLA_8A038822</name>
</gene>
<evidence type="ECO:0000313" key="3">
    <source>
        <dbReference type="Proteomes" id="UP001152795"/>
    </source>
</evidence>
<name>A0A6S7GHZ4_PARCT</name>
<accession>A0A6S7GHZ4</accession>
<reference evidence="2" key="1">
    <citation type="submission" date="2020-04" db="EMBL/GenBank/DDBJ databases">
        <authorList>
            <person name="Alioto T."/>
            <person name="Alioto T."/>
            <person name="Gomez Garrido J."/>
        </authorList>
    </citation>
    <scope>NUCLEOTIDE SEQUENCE</scope>
    <source>
        <strain evidence="2">A484AB</strain>
    </source>
</reference>
<dbReference type="AlphaFoldDB" id="A0A6S7GHZ4"/>
<keyword evidence="3" id="KW-1185">Reference proteome</keyword>
<feature type="compositionally biased region" description="Basic and acidic residues" evidence="1">
    <location>
        <begin position="28"/>
        <end position="41"/>
    </location>
</feature>
<protein>
    <submittedName>
        <fullName evidence="2">Vasohibin-1</fullName>
    </submittedName>
</protein>
<proteinExistence type="predicted"/>
<dbReference type="Proteomes" id="UP001152795">
    <property type="component" value="Unassembled WGS sequence"/>
</dbReference>
<feature type="region of interest" description="Disordered" evidence="1">
    <location>
        <begin position="1"/>
        <end position="71"/>
    </location>
</feature>